<protein>
    <submittedName>
        <fullName evidence="2">3-oxoadipate enol-lactonase</fullName>
    </submittedName>
</protein>
<dbReference type="PANTHER" id="PTHR43798">
    <property type="entry name" value="MONOACYLGLYCEROL LIPASE"/>
    <property type="match status" value="1"/>
</dbReference>
<evidence type="ECO:0000259" key="1">
    <source>
        <dbReference type="Pfam" id="PF12697"/>
    </source>
</evidence>
<dbReference type="PRINTS" id="PR00111">
    <property type="entry name" value="ABHYDROLASE"/>
</dbReference>
<dbReference type="InterPro" id="IPR000073">
    <property type="entry name" value="AB_hydrolase_1"/>
</dbReference>
<dbReference type="EMBL" id="BAAFZP010000002">
    <property type="protein sequence ID" value="GAB1583667.1"/>
    <property type="molecule type" value="Genomic_DNA"/>
</dbReference>
<proteinExistence type="predicted"/>
<dbReference type="Proteomes" id="UP001628091">
    <property type="component" value="Unassembled WGS sequence"/>
</dbReference>
<sequence length="275" mass="29733">MQFARINGITLHYQIIGAPAEKPVIVFANSLGTDFRIWRDVIVRLAGDFAILTYDKRGHGLSDIGNAPYSIEDHVGDLIGLLDHLSVRDAVICGLSVGGMIAQGLYARRPDLVRALILCDTGHKIGTADIWNTRITAVEEKGIESIADGVLERWFTPSFRSEANPAFKGYRNMLIRQPVAGYTGTCAAVRDADYTEAAGRIAVPTICIVGDQDGSTPPDLVLELAKLIPRARYEVIANAGHIPCVEQPEALTAIIRAFLAQSLEEEGPIAGGSRQ</sequence>
<name>A0ABQ0H431_9HYPH</name>
<keyword evidence="3" id="KW-1185">Reference proteome</keyword>
<dbReference type="InterPro" id="IPR026968">
    <property type="entry name" value="PcaD/CatD"/>
</dbReference>
<gene>
    <name evidence="2" type="primary">pcaD</name>
    <name evidence="2" type="ORF">PPNSA23_36100</name>
</gene>
<dbReference type="InterPro" id="IPR050266">
    <property type="entry name" value="AB_hydrolase_sf"/>
</dbReference>
<dbReference type="InterPro" id="IPR029058">
    <property type="entry name" value="AB_hydrolase_fold"/>
</dbReference>
<dbReference type="NCBIfam" id="TIGR02427">
    <property type="entry name" value="protocat_pcaD"/>
    <property type="match status" value="1"/>
</dbReference>
<dbReference type="RefSeq" id="WP_407866233.1">
    <property type="nucleotide sequence ID" value="NZ_BAAFZP010000002.1"/>
</dbReference>
<evidence type="ECO:0000313" key="2">
    <source>
        <dbReference type="EMBL" id="GAB1583667.1"/>
    </source>
</evidence>
<dbReference type="Pfam" id="PF12697">
    <property type="entry name" value="Abhydrolase_6"/>
    <property type="match status" value="1"/>
</dbReference>
<evidence type="ECO:0000313" key="3">
    <source>
        <dbReference type="Proteomes" id="UP001628091"/>
    </source>
</evidence>
<comment type="caution">
    <text evidence="2">The sequence shown here is derived from an EMBL/GenBank/DDBJ whole genome shotgun (WGS) entry which is preliminary data.</text>
</comment>
<accession>A0ABQ0H431</accession>
<reference evidence="2 3" key="1">
    <citation type="submission" date="2024-10" db="EMBL/GenBank/DDBJ databases">
        <title>Isolation, draft genome sequencing and identification of Phyllobacterium sp. NSA23, isolated from leaf soil.</title>
        <authorList>
            <person name="Akita H."/>
        </authorList>
    </citation>
    <scope>NUCLEOTIDE SEQUENCE [LARGE SCALE GENOMIC DNA]</scope>
    <source>
        <strain evidence="2 3">NSA23</strain>
    </source>
</reference>
<dbReference type="SUPFAM" id="SSF53474">
    <property type="entry name" value="alpha/beta-Hydrolases"/>
    <property type="match status" value="1"/>
</dbReference>
<organism evidence="2 3">
    <name type="scientific">Phyllobacterium phragmitis</name>
    <dbReference type="NCBI Taxonomy" id="2670329"/>
    <lineage>
        <taxon>Bacteria</taxon>
        <taxon>Pseudomonadati</taxon>
        <taxon>Pseudomonadota</taxon>
        <taxon>Alphaproteobacteria</taxon>
        <taxon>Hyphomicrobiales</taxon>
        <taxon>Phyllobacteriaceae</taxon>
        <taxon>Phyllobacterium</taxon>
    </lineage>
</organism>
<feature type="domain" description="AB hydrolase-1" evidence="1">
    <location>
        <begin position="25"/>
        <end position="252"/>
    </location>
</feature>
<dbReference type="Gene3D" id="3.40.50.1820">
    <property type="entry name" value="alpha/beta hydrolase"/>
    <property type="match status" value="1"/>
</dbReference>